<accession>A0A0F2DEG0</accession>
<gene>
    <name evidence="1" type="ORF">TZ90_00104</name>
</gene>
<dbReference type="AlphaFoldDB" id="A0A0F2DEG0"/>
<evidence type="ECO:0008006" key="3">
    <source>
        <dbReference type="Google" id="ProtNLM"/>
    </source>
</evidence>
<evidence type="ECO:0000313" key="2">
    <source>
        <dbReference type="Proteomes" id="UP000033538"/>
    </source>
</evidence>
<evidence type="ECO:0000313" key="1">
    <source>
        <dbReference type="EMBL" id="KJQ69427.1"/>
    </source>
</evidence>
<organism evidence="1 2">
    <name type="scientific">Streptococcus mitis</name>
    <dbReference type="NCBI Taxonomy" id="28037"/>
    <lineage>
        <taxon>Bacteria</taxon>
        <taxon>Bacillati</taxon>
        <taxon>Bacillota</taxon>
        <taxon>Bacilli</taxon>
        <taxon>Lactobacillales</taxon>
        <taxon>Streptococcaceae</taxon>
        <taxon>Streptococcus</taxon>
        <taxon>Streptococcus mitis group</taxon>
    </lineage>
</organism>
<comment type="caution">
    <text evidence="1">The sequence shown here is derived from an EMBL/GenBank/DDBJ whole genome shotgun (WGS) entry which is preliminary data.</text>
</comment>
<dbReference type="EMBL" id="JYGP01000001">
    <property type="protein sequence ID" value="KJQ69427.1"/>
    <property type="molecule type" value="Genomic_DNA"/>
</dbReference>
<dbReference type="Proteomes" id="UP000033538">
    <property type="component" value="Unassembled WGS sequence"/>
</dbReference>
<reference evidence="1 2" key="1">
    <citation type="submission" date="2015-02" db="EMBL/GenBank/DDBJ databases">
        <title>Evolution of amylase-binding proteins of oral streptococcal species.</title>
        <authorList>
            <person name="Haase E.M."/>
        </authorList>
    </citation>
    <scope>NUCLEOTIDE SEQUENCE [LARGE SCALE GENOMIC DNA]</scope>
    <source>
        <strain evidence="1 2">OT25</strain>
    </source>
</reference>
<sequence>MKAKIRKGGYSATIAKQYIDEKQPVQCISTECEPQMKFEDGQPTGEVNAYKAWFIQKGLAPFQVKFDTEITLPPYLSIVSFESLEACEVGYNVYFRATSIKEVK</sequence>
<name>A0A0F2DEG0_STRMT</name>
<protein>
    <recommendedName>
        <fullName evidence="3">SuB0782 undefined product 764400:764714 forward MW:11955</fullName>
    </recommendedName>
</protein>
<dbReference type="PATRIC" id="fig|28037.212.peg.104"/>
<dbReference type="RefSeq" id="WP_045610889.1">
    <property type="nucleotide sequence ID" value="NZ_JYGP01000001.1"/>
</dbReference>
<proteinExistence type="predicted"/>